<protein>
    <recommendedName>
        <fullName evidence="6">Speckle-type POZ protein</fullName>
    </recommendedName>
</protein>
<feature type="domain" description="MATH" evidence="4">
    <location>
        <begin position="16"/>
        <end position="154"/>
    </location>
</feature>
<dbReference type="Gene3D" id="1.25.40.420">
    <property type="match status" value="1"/>
</dbReference>
<evidence type="ECO:0000256" key="2">
    <source>
        <dbReference type="ARBA" id="ARBA00010846"/>
    </source>
</evidence>
<evidence type="ECO:0000256" key="1">
    <source>
        <dbReference type="ARBA" id="ARBA00004906"/>
    </source>
</evidence>
<evidence type="ECO:0000259" key="3">
    <source>
        <dbReference type="PROSITE" id="PS50097"/>
    </source>
</evidence>
<organism evidence="5">
    <name type="scientific">Saccharum hybrid cultivar R570</name>
    <dbReference type="NCBI Taxonomy" id="131158"/>
    <lineage>
        <taxon>Eukaryota</taxon>
        <taxon>Viridiplantae</taxon>
        <taxon>Streptophyta</taxon>
        <taxon>Embryophyta</taxon>
        <taxon>Tracheophyta</taxon>
        <taxon>Spermatophyta</taxon>
        <taxon>Magnoliopsida</taxon>
        <taxon>Liliopsida</taxon>
        <taxon>Poales</taxon>
        <taxon>Poaceae</taxon>
        <taxon>PACMAD clade</taxon>
        <taxon>Panicoideae</taxon>
        <taxon>Andropogonodae</taxon>
        <taxon>Andropogoneae</taxon>
        <taxon>Saccharinae</taxon>
        <taxon>Saccharum</taxon>
        <taxon>Saccharum officinarum species complex</taxon>
    </lineage>
</organism>
<evidence type="ECO:0008006" key="6">
    <source>
        <dbReference type="Google" id="ProtNLM"/>
    </source>
</evidence>
<gene>
    <name evidence="5" type="ORF">SHCRBa_013_P09_F_150</name>
</gene>
<dbReference type="EMBL" id="KF184767">
    <property type="protein sequence ID" value="AGT16688.1"/>
    <property type="molecule type" value="Genomic_DNA"/>
</dbReference>
<reference evidence="5" key="1">
    <citation type="submission" date="2013-05" db="EMBL/GenBank/DDBJ databases">
        <title>Building the sugarcane genome for biotechnology and identifying evolutionary trends.</title>
        <authorList>
            <person name="De Setta N."/>
            <person name="Monteiro-Vitorello C.B."/>
            <person name="Metcalfe C.J."/>
            <person name="Cruz G.M.Q."/>
            <person name="Del Bem L.E."/>
            <person name="Vicentini R."/>
            <person name="Nogueira F.T.S."/>
            <person name="Campos R.A."/>
            <person name="Nunes S.L."/>
            <person name="Turrini P.C.G."/>
            <person name="Vieira A.P."/>
            <person name="Cruz E.A.O."/>
            <person name="Correa T.C.S."/>
            <person name="Hotta C.T."/>
            <person name="de Mello-Varani A."/>
            <person name="Vautrin S."/>
            <person name="Trindade A.S."/>
            <person name="Vilela M.M."/>
            <person name="Horta C.L."/>
            <person name="Sato P.M."/>
            <person name="de Andrade R.F."/>
            <person name="Nishiyama M.Y."/>
            <person name="Cardoso-Silva C.B."/>
            <person name="Scortecci K.C."/>
            <person name="Garcia A.A.F."/>
            <person name="Carneiro M.S."/>
            <person name="Kim C."/>
            <person name="Paterson A.H."/>
            <person name="Berges H."/>
            <person name="D'Hont A."/>
            <person name="de-Souza A.P."/>
            <person name="Souza G.M."/>
            <person name="Vincentz M."/>
            <person name="Kitajima J.P."/>
            <person name="Van Sluys M.-A."/>
        </authorList>
    </citation>
    <scope>NUCLEOTIDE SEQUENCE</scope>
</reference>
<name>A0A059Q0A8_9POAL</name>
<dbReference type="PROSITE" id="PS50097">
    <property type="entry name" value="BTB"/>
    <property type="match status" value="1"/>
</dbReference>
<dbReference type="SUPFAM" id="SSF49599">
    <property type="entry name" value="TRAF domain-like"/>
    <property type="match status" value="1"/>
</dbReference>
<dbReference type="Gene3D" id="3.30.710.10">
    <property type="entry name" value="Potassium Channel Kv1.1, Chain A"/>
    <property type="match status" value="1"/>
</dbReference>
<dbReference type="Pfam" id="PF24570">
    <property type="entry name" value="BACK_BPM_SPOP"/>
    <property type="match status" value="1"/>
</dbReference>
<comment type="pathway">
    <text evidence="1">Protein modification; protein ubiquitination.</text>
</comment>
<dbReference type="InterPro" id="IPR000210">
    <property type="entry name" value="BTB/POZ_dom"/>
</dbReference>
<dbReference type="Pfam" id="PF22486">
    <property type="entry name" value="MATH_2"/>
    <property type="match status" value="1"/>
</dbReference>
<dbReference type="PANTHER" id="PTHR26379:SF438">
    <property type="entry name" value="OS08G0128700 PROTEIN"/>
    <property type="match status" value="1"/>
</dbReference>
<dbReference type="GO" id="GO:0016567">
    <property type="term" value="P:protein ubiquitination"/>
    <property type="evidence" value="ECO:0007669"/>
    <property type="project" value="InterPro"/>
</dbReference>
<dbReference type="InterPro" id="IPR045005">
    <property type="entry name" value="BPM1-6"/>
</dbReference>
<proteinExistence type="inferred from homology"/>
<dbReference type="SUPFAM" id="SSF54695">
    <property type="entry name" value="POZ domain"/>
    <property type="match status" value="1"/>
</dbReference>
<dbReference type="Gene3D" id="2.60.210.10">
    <property type="entry name" value="Apoptosis, Tumor Necrosis Factor Receptor Associated Protein 2, Chain A"/>
    <property type="match status" value="1"/>
</dbReference>
<dbReference type="InterPro" id="IPR011333">
    <property type="entry name" value="SKP1/BTB/POZ_sf"/>
</dbReference>
<comment type="similarity">
    <text evidence="2">Belongs to the Tdpoz family.</text>
</comment>
<dbReference type="InterPro" id="IPR002083">
    <property type="entry name" value="MATH/TRAF_dom"/>
</dbReference>
<sequence>MPSSKTLSTSAAETELGTHVFHVVGYSQQKAIGAHKDKSIVSGHFSVGGHDWEMLLMTDIYNKNHPDCIAISLVLLNPVTAGVLASFELRLVNQSTGLPFTVHKEALKVFDDDDSEGDQLTDDNNMEAICWIKRSLLESPTYLQNDRLTVECIVTVIKEPQVPKTKSFPRIEVPPSNMAEHFGSLLEIDLGADVTFSVGAETFKAHKIVLATRSPVFKAELYGPMKEEGMGPITIKDVQPDVFKALLHFIYTDSLPPLDALEADDHSEMIRHLLVAAERFAIERLKLICQSFLCENLNVQTVATTLALADQHNCDVLKEACIEFITCSNVMDNLLSTQGYKNLKRTCPAVVMDALEKTSKFRKA</sequence>
<dbReference type="InterPro" id="IPR056423">
    <property type="entry name" value="BACK_BPM_SPOP"/>
</dbReference>
<evidence type="ECO:0000259" key="4">
    <source>
        <dbReference type="PROSITE" id="PS50144"/>
    </source>
</evidence>
<dbReference type="SMART" id="SM00225">
    <property type="entry name" value="BTB"/>
    <property type="match status" value="1"/>
</dbReference>
<dbReference type="InterPro" id="IPR008974">
    <property type="entry name" value="TRAF-like"/>
</dbReference>
<dbReference type="PROSITE" id="PS50144">
    <property type="entry name" value="MATH"/>
    <property type="match status" value="1"/>
</dbReference>
<dbReference type="Pfam" id="PF00651">
    <property type="entry name" value="BTB"/>
    <property type="match status" value="1"/>
</dbReference>
<dbReference type="CDD" id="cd00121">
    <property type="entry name" value="MATH"/>
    <property type="match status" value="1"/>
</dbReference>
<dbReference type="AlphaFoldDB" id="A0A059Q0A8"/>
<dbReference type="CDD" id="cd18280">
    <property type="entry name" value="BTB_POZ_BPM_plant"/>
    <property type="match status" value="1"/>
</dbReference>
<evidence type="ECO:0000313" key="5">
    <source>
        <dbReference type="EMBL" id="AGT16688.1"/>
    </source>
</evidence>
<accession>A0A059Q0A8</accession>
<dbReference type="PANTHER" id="PTHR26379">
    <property type="entry name" value="BTB/POZ AND MATH DOMAIN-CONTAINING PROTEIN 1"/>
    <property type="match status" value="1"/>
</dbReference>
<feature type="domain" description="BTB" evidence="3">
    <location>
        <begin position="192"/>
        <end position="259"/>
    </location>
</feature>